<dbReference type="SMART" id="SM00220">
    <property type="entry name" value="S_TKc"/>
    <property type="match status" value="1"/>
</dbReference>
<dbReference type="SUPFAM" id="SSF56112">
    <property type="entry name" value="Protein kinase-like (PK-like)"/>
    <property type="match status" value="1"/>
</dbReference>
<evidence type="ECO:0000256" key="4">
    <source>
        <dbReference type="ARBA" id="ARBA00022840"/>
    </source>
</evidence>
<keyword evidence="3" id="KW-0418">Kinase</keyword>
<proteinExistence type="predicted"/>
<evidence type="ECO:0000256" key="2">
    <source>
        <dbReference type="ARBA" id="ARBA00022741"/>
    </source>
</evidence>
<evidence type="ECO:0000313" key="7">
    <source>
        <dbReference type="EMBL" id="GAH45524.1"/>
    </source>
</evidence>
<dbReference type="Gene3D" id="1.10.510.10">
    <property type="entry name" value="Transferase(Phosphotransferase) domain 1"/>
    <property type="match status" value="1"/>
</dbReference>
<dbReference type="PROSITE" id="PS00107">
    <property type="entry name" value="PROTEIN_KINASE_ATP"/>
    <property type="match status" value="1"/>
</dbReference>
<dbReference type="InterPro" id="IPR000719">
    <property type="entry name" value="Prot_kinase_dom"/>
</dbReference>
<reference evidence="7" key="1">
    <citation type="journal article" date="2014" name="Front. Microbiol.">
        <title>High frequency of phylogenetically diverse reductive dehalogenase-homologous genes in deep subseafloor sedimentary metagenomes.</title>
        <authorList>
            <person name="Kawai M."/>
            <person name="Futagami T."/>
            <person name="Toyoda A."/>
            <person name="Takaki Y."/>
            <person name="Nishi S."/>
            <person name="Hori S."/>
            <person name="Arai W."/>
            <person name="Tsubouchi T."/>
            <person name="Morono Y."/>
            <person name="Uchiyama I."/>
            <person name="Ito T."/>
            <person name="Fujiyama A."/>
            <person name="Inagaki F."/>
            <person name="Takami H."/>
        </authorList>
    </citation>
    <scope>NUCLEOTIDE SEQUENCE</scope>
    <source>
        <strain evidence="7">Expedition CK06-06</strain>
    </source>
</reference>
<dbReference type="CDD" id="cd14014">
    <property type="entry name" value="STKc_PknB_like"/>
    <property type="match status" value="1"/>
</dbReference>
<keyword evidence="2" id="KW-0547">Nucleotide-binding</keyword>
<evidence type="ECO:0000259" key="6">
    <source>
        <dbReference type="PROSITE" id="PS50011"/>
    </source>
</evidence>
<feature type="domain" description="Protein kinase" evidence="6">
    <location>
        <begin position="42"/>
        <end position="268"/>
    </location>
</feature>
<keyword evidence="4" id="KW-0067">ATP-binding</keyword>
<sequence>MLVNAERQPGRPTVTRARAVRHARESQQPAAPFAPLAGKRHYRLGALLGEGGSGVVFRATCDETGQDVAIKLMRDDVARTEAERARQRMRFRRETSLCEALRHPNIVALLDKGEAPDGRLFAVFERVQGRTLRDRLAMEGPLSAIDTGRLMTEVLEALAAAHRRGIVHRDLKPQNIVLAMAEDGLHAKLLDFGIGALLPGTTDIAPQAATLAAEVLGSPSYCAPEQLRNEPPTPGSDLYAWGLVVIECLTGEVVMQGTSVADILYRQL</sequence>
<organism evidence="7">
    <name type="scientific">marine sediment metagenome</name>
    <dbReference type="NCBI Taxonomy" id="412755"/>
    <lineage>
        <taxon>unclassified sequences</taxon>
        <taxon>metagenomes</taxon>
        <taxon>ecological metagenomes</taxon>
    </lineage>
</organism>
<evidence type="ECO:0000256" key="5">
    <source>
        <dbReference type="SAM" id="MobiDB-lite"/>
    </source>
</evidence>
<comment type="caution">
    <text evidence="7">The sequence shown here is derived from an EMBL/GenBank/DDBJ whole genome shotgun (WGS) entry which is preliminary data.</text>
</comment>
<gene>
    <name evidence="7" type="ORF">S03H2_17174</name>
</gene>
<feature type="non-terminal residue" evidence="7">
    <location>
        <position position="268"/>
    </location>
</feature>
<dbReference type="GO" id="GO:0004674">
    <property type="term" value="F:protein serine/threonine kinase activity"/>
    <property type="evidence" value="ECO:0007669"/>
    <property type="project" value="TreeGrafter"/>
</dbReference>
<dbReference type="AlphaFoldDB" id="X1GVA8"/>
<evidence type="ECO:0000256" key="3">
    <source>
        <dbReference type="ARBA" id="ARBA00022777"/>
    </source>
</evidence>
<dbReference type="PANTHER" id="PTHR43289:SF6">
    <property type="entry name" value="SERINE_THREONINE-PROTEIN KINASE NEKL-3"/>
    <property type="match status" value="1"/>
</dbReference>
<dbReference type="PROSITE" id="PS50011">
    <property type="entry name" value="PROTEIN_KINASE_DOM"/>
    <property type="match status" value="1"/>
</dbReference>
<dbReference type="InterPro" id="IPR011009">
    <property type="entry name" value="Kinase-like_dom_sf"/>
</dbReference>
<dbReference type="Pfam" id="PF00069">
    <property type="entry name" value="Pkinase"/>
    <property type="match status" value="1"/>
</dbReference>
<evidence type="ECO:0000256" key="1">
    <source>
        <dbReference type="ARBA" id="ARBA00022679"/>
    </source>
</evidence>
<dbReference type="PANTHER" id="PTHR43289">
    <property type="entry name" value="MITOGEN-ACTIVATED PROTEIN KINASE KINASE KINASE 20-RELATED"/>
    <property type="match status" value="1"/>
</dbReference>
<protein>
    <recommendedName>
        <fullName evidence="6">Protein kinase domain-containing protein</fullName>
    </recommendedName>
</protein>
<dbReference type="InterPro" id="IPR008271">
    <property type="entry name" value="Ser/Thr_kinase_AS"/>
</dbReference>
<accession>X1GVA8</accession>
<feature type="region of interest" description="Disordered" evidence="5">
    <location>
        <begin position="1"/>
        <end position="32"/>
    </location>
</feature>
<dbReference type="EMBL" id="BARU01008835">
    <property type="protein sequence ID" value="GAH45524.1"/>
    <property type="molecule type" value="Genomic_DNA"/>
</dbReference>
<dbReference type="GO" id="GO:0005524">
    <property type="term" value="F:ATP binding"/>
    <property type="evidence" value="ECO:0007669"/>
    <property type="project" value="UniProtKB-KW"/>
</dbReference>
<dbReference type="InterPro" id="IPR017441">
    <property type="entry name" value="Protein_kinase_ATP_BS"/>
</dbReference>
<name>X1GVA8_9ZZZZ</name>
<keyword evidence="1" id="KW-0808">Transferase</keyword>
<dbReference type="PROSITE" id="PS00108">
    <property type="entry name" value="PROTEIN_KINASE_ST"/>
    <property type="match status" value="1"/>
</dbReference>